<dbReference type="PANTHER" id="PTHR12631">
    <property type="entry name" value="ALPHA-L-IDURONIDASE"/>
    <property type="match status" value="1"/>
</dbReference>
<keyword evidence="1 3" id="KW-0378">Hydrolase</keyword>
<evidence type="ECO:0000256" key="2">
    <source>
        <dbReference type="ARBA" id="ARBA00023295"/>
    </source>
</evidence>
<feature type="domain" description="Glycoside hydrolase family 5" evidence="4">
    <location>
        <begin position="76"/>
        <end position="297"/>
    </location>
</feature>
<dbReference type="Gene3D" id="3.20.20.80">
    <property type="entry name" value="Glycosidases"/>
    <property type="match status" value="1"/>
</dbReference>
<dbReference type="Pfam" id="PF00150">
    <property type="entry name" value="Cellulase"/>
    <property type="match status" value="1"/>
</dbReference>
<dbReference type="SUPFAM" id="SSF51445">
    <property type="entry name" value="(Trans)glycosidases"/>
    <property type="match status" value="1"/>
</dbReference>
<protein>
    <recommendedName>
        <fullName evidence="4">Glycoside hydrolase family 5 domain-containing protein</fullName>
    </recommendedName>
</protein>
<comment type="caution">
    <text evidence="5">The sequence shown here is derived from an EMBL/GenBank/DDBJ whole genome shotgun (WGS) entry which is preliminary data.</text>
</comment>
<dbReference type="RefSeq" id="WP_057751357.1">
    <property type="nucleotide sequence ID" value="NZ_BJVH01000007.1"/>
</dbReference>
<sequence>MKNKKHIFIFLLLILCLLGGLYVVKAQLTTAKENVVSAKNELRKNKSISQKVGVFVWPYKNYQKEERNHTYIDAQLKIAKKDGFRYVVIPVVFYRSLVHGKKYDDQVFKYAITRARNLGLHPIVPFSTSNSRENRVYQTDHKQIVNKYKSLVSQVIRTYAGQGIIWEGWNEPNSLFWFDQSQDGLDDHLVKAWVELDNYIGKTIKAYDAHSIYLTGNFSGFSQDNQKVLSRATLYGLLKYGDAIANHPYQFQTTNNGNPENLFTNDQQAFVNDSVQAAKRKSLPLVTTEIGYSTTPSFQGKWSQDEQAAFEARSVLVLDMMRQPIIVLYSLVDDGNAGDWGLYSGSSPNFKEKKSAVIVRKMLKELDGYHFVKQHVLHDKDDFIVVYKKKNRLKYVYWTSGTSKTVLFKGKNLVLTKTPSYLNQ</sequence>
<keyword evidence="6" id="KW-1185">Reference proteome</keyword>
<dbReference type="InterPro" id="IPR017853">
    <property type="entry name" value="GH"/>
</dbReference>
<organism evidence="5 6">
    <name type="scientific">Pediococcus cellicola</name>
    <dbReference type="NCBI Taxonomy" id="319652"/>
    <lineage>
        <taxon>Bacteria</taxon>
        <taxon>Bacillati</taxon>
        <taxon>Bacillota</taxon>
        <taxon>Bacilli</taxon>
        <taxon>Lactobacillales</taxon>
        <taxon>Lactobacillaceae</taxon>
        <taxon>Pediococcus</taxon>
    </lineage>
</organism>
<dbReference type="PATRIC" id="fig|319652.3.peg.1664"/>
<dbReference type="InterPro" id="IPR001547">
    <property type="entry name" value="Glyco_hydro_5"/>
</dbReference>
<proteinExistence type="inferred from homology"/>
<dbReference type="PANTHER" id="PTHR12631:SF10">
    <property type="entry name" value="BETA-XYLOSIDASE-LIKE PROTEIN-RELATED"/>
    <property type="match status" value="1"/>
</dbReference>
<comment type="similarity">
    <text evidence="3">Belongs to the glycosyl hydrolase 5 (cellulase A) family.</text>
</comment>
<dbReference type="STRING" id="319652.IV80_GL001642"/>
<dbReference type="InterPro" id="IPR051923">
    <property type="entry name" value="Glycosyl_Hydrolase_39"/>
</dbReference>
<dbReference type="AlphaFoldDB" id="A0A0R2IM68"/>
<accession>A0A0R2IM68</accession>
<dbReference type="Proteomes" id="UP000051568">
    <property type="component" value="Unassembled WGS sequence"/>
</dbReference>
<evidence type="ECO:0000259" key="4">
    <source>
        <dbReference type="Pfam" id="PF00150"/>
    </source>
</evidence>
<name>A0A0R2IM68_9LACO</name>
<dbReference type="OrthoDB" id="9776971at2"/>
<gene>
    <name evidence="5" type="ORF">IV80_GL001642</name>
</gene>
<reference evidence="5 6" key="1">
    <citation type="journal article" date="2015" name="Genome Announc.">
        <title>Expanding the biotechnology potential of lactobacilli through comparative genomics of 213 strains and associated genera.</title>
        <authorList>
            <person name="Sun Z."/>
            <person name="Harris H.M."/>
            <person name="McCann A."/>
            <person name="Guo C."/>
            <person name="Argimon S."/>
            <person name="Zhang W."/>
            <person name="Yang X."/>
            <person name="Jeffery I.B."/>
            <person name="Cooney J.C."/>
            <person name="Kagawa T.F."/>
            <person name="Liu W."/>
            <person name="Song Y."/>
            <person name="Salvetti E."/>
            <person name="Wrobel A."/>
            <person name="Rasinkangas P."/>
            <person name="Parkhill J."/>
            <person name="Rea M.C."/>
            <person name="O'Sullivan O."/>
            <person name="Ritari J."/>
            <person name="Douillard F.P."/>
            <person name="Paul Ross R."/>
            <person name="Yang R."/>
            <person name="Briner A.E."/>
            <person name="Felis G.E."/>
            <person name="de Vos W.M."/>
            <person name="Barrangou R."/>
            <person name="Klaenhammer T.R."/>
            <person name="Caufield P.W."/>
            <person name="Cui Y."/>
            <person name="Zhang H."/>
            <person name="O'Toole P.W."/>
        </authorList>
    </citation>
    <scope>NUCLEOTIDE SEQUENCE [LARGE SCALE GENOMIC DNA]</scope>
    <source>
        <strain evidence="5 6">DSM 17757</strain>
    </source>
</reference>
<dbReference type="GO" id="GO:0004553">
    <property type="term" value="F:hydrolase activity, hydrolyzing O-glycosyl compounds"/>
    <property type="evidence" value="ECO:0007669"/>
    <property type="project" value="InterPro"/>
</dbReference>
<evidence type="ECO:0000313" key="5">
    <source>
        <dbReference type="EMBL" id="KRN66081.1"/>
    </source>
</evidence>
<evidence type="ECO:0000256" key="3">
    <source>
        <dbReference type="RuleBase" id="RU361153"/>
    </source>
</evidence>
<evidence type="ECO:0000313" key="6">
    <source>
        <dbReference type="Proteomes" id="UP000051568"/>
    </source>
</evidence>
<dbReference type="EMBL" id="JQBR01000006">
    <property type="protein sequence ID" value="KRN66081.1"/>
    <property type="molecule type" value="Genomic_DNA"/>
</dbReference>
<evidence type="ECO:0000256" key="1">
    <source>
        <dbReference type="ARBA" id="ARBA00022801"/>
    </source>
</evidence>
<keyword evidence="2 3" id="KW-0326">Glycosidase</keyword>
<dbReference type="GO" id="GO:0000272">
    <property type="term" value="P:polysaccharide catabolic process"/>
    <property type="evidence" value="ECO:0007669"/>
    <property type="project" value="InterPro"/>
</dbReference>